<dbReference type="Gene3D" id="3.40.50.720">
    <property type="entry name" value="NAD(P)-binding Rossmann-like Domain"/>
    <property type="match status" value="1"/>
</dbReference>
<keyword evidence="5" id="KW-1185">Reference proteome</keyword>
<accession>A0A165DEP4</accession>
<organism evidence="4 5">
    <name type="scientific">Exidia glandulosa HHB12029</name>
    <dbReference type="NCBI Taxonomy" id="1314781"/>
    <lineage>
        <taxon>Eukaryota</taxon>
        <taxon>Fungi</taxon>
        <taxon>Dikarya</taxon>
        <taxon>Basidiomycota</taxon>
        <taxon>Agaricomycotina</taxon>
        <taxon>Agaricomycetes</taxon>
        <taxon>Auriculariales</taxon>
        <taxon>Exidiaceae</taxon>
        <taxon>Exidia</taxon>
    </lineage>
</organism>
<dbReference type="InParanoid" id="A0A165DEP4"/>
<proteinExistence type="inferred from homology"/>
<gene>
    <name evidence="4" type="ORF">EXIGLDRAFT_291125</name>
</gene>
<evidence type="ECO:0000313" key="4">
    <source>
        <dbReference type="EMBL" id="KZV84375.1"/>
    </source>
</evidence>
<evidence type="ECO:0000256" key="2">
    <source>
        <dbReference type="ARBA" id="ARBA00022857"/>
    </source>
</evidence>
<evidence type="ECO:0000313" key="5">
    <source>
        <dbReference type="Proteomes" id="UP000077266"/>
    </source>
</evidence>
<dbReference type="PANTHER" id="PTHR24320:SF236">
    <property type="entry name" value="SHORT-CHAIN DEHYDROGENASE-RELATED"/>
    <property type="match status" value="1"/>
</dbReference>
<reference evidence="4 5" key="1">
    <citation type="journal article" date="2016" name="Mol. Biol. Evol.">
        <title>Comparative Genomics of Early-Diverging Mushroom-Forming Fungi Provides Insights into the Origins of Lignocellulose Decay Capabilities.</title>
        <authorList>
            <person name="Nagy L.G."/>
            <person name="Riley R."/>
            <person name="Tritt A."/>
            <person name="Adam C."/>
            <person name="Daum C."/>
            <person name="Floudas D."/>
            <person name="Sun H."/>
            <person name="Yadav J.S."/>
            <person name="Pangilinan J."/>
            <person name="Larsson K.H."/>
            <person name="Matsuura K."/>
            <person name="Barry K."/>
            <person name="Labutti K."/>
            <person name="Kuo R."/>
            <person name="Ohm R.A."/>
            <person name="Bhattacharya S.S."/>
            <person name="Shirouzu T."/>
            <person name="Yoshinaga Y."/>
            <person name="Martin F.M."/>
            <person name="Grigoriev I.V."/>
            <person name="Hibbett D.S."/>
        </authorList>
    </citation>
    <scope>NUCLEOTIDE SEQUENCE [LARGE SCALE GENOMIC DNA]</scope>
    <source>
        <strain evidence="4 5">HHB12029</strain>
    </source>
</reference>
<evidence type="ECO:0008006" key="6">
    <source>
        <dbReference type="Google" id="ProtNLM"/>
    </source>
</evidence>
<protein>
    <recommendedName>
        <fullName evidence="6">NAD(P)-binding protein</fullName>
    </recommendedName>
</protein>
<evidence type="ECO:0000256" key="3">
    <source>
        <dbReference type="ARBA" id="ARBA00023002"/>
    </source>
</evidence>
<dbReference type="InterPro" id="IPR036291">
    <property type="entry name" value="NAD(P)-bd_dom_sf"/>
</dbReference>
<sequence length="136" mass="15219">MCPMIDYETLRDGPKRRSWSALSLYGQSKFGNIVVSNEFARRYGDKIVSISLHPGGIKTNLGRHSGFAFKLVNYLLAEPWMGAITQLYAATSPEAADMNGKYLMAYARVGIANPKADDVQTGEKLWTWLEEQVKDI</sequence>
<dbReference type="OrthoDB" id="191139at2759"/>
<dbReference type="GO" id="GO:0016491">
    <property type="term" value="F:oxidoreductase activity"/>
    <property type="evidence" value="ECO:0007669"/>
    <property type="project" value="UniProtKB-KW"/>
</dbReference>
<dbReference type="AlphaFoldDB" id="A0A165DEP4"/>
<name>A0A165DEP4_EXIGL</name>
<keyword evidence="2" id="KW-0521">NADP</keyword>
<keyword evidence="3" id="KW-0560">Oxidoreductase</keyword>
<dbReference type="STRING" id="1314781.A0A165DEP4"/>
<dbReference type="PANTHER" id="PTHR24320">
    <property type="entry name" value="RETINOL DEHYDROGENASE"/>
    <property type="match status" value="1"/>
</dbReference>
<dbReference type="Proteomes" id="UP000077266">
    <property type="component" value="Unassembled WGS sequence"/>
</dbReference>
<comment type="similarity">
    <text evidence="1">Belongs to the short-chain dehydrogenases/reductases (SDR) family.</text>
</comment>
<dbReference type="SUPFAM" id="SSF51735">
    <property type="entry name" value="NAD(P)-binding Rossmann-fold domains"/>
    <property type="match status" value="1"/>
</dbReference>
<evidence type="ECO:0000256" key="1">
    <source>
        <dbReference type="ARBA" id="ARBA00006484"/>
    </source>
</evidence>
<dbReference type="EMBL" id="KV426228">
    <property type="protein sequence ID" value="KZV84375.1"/>
    <property type="molecule type" value="Genomic_DNA"/>
</dbReference>